<name>A0A381RKQ1_9ZZZZ</name>
<feature type="transmembrane region" description="Helical" evidence="6">
    <location>
        <begin position="158"/>
        <end position="181"/>
    </location>
</feature>
<dbReference type="GO" id="GO:0005886">
    <property type="term" value="C:plasma membrane"/>
    <property type="evidence" value="ECO:0007669"/>
    <property type="project" value="UniProtKB-SubCell"/>
</dbReference>
<gene>
    <name evidence="7" type="ORF">METZ01_LOCUS45274</name>
</gene>
<feature type="transmembrane region" description="Helical" evidence="6">
    <location>
        <begin position="40"/>
        <end position="60"/>
    </location>
</feature>
<dbReference type="InterPro" id="IPR018641">
    <property type="entry name" value="Trfase_1_rSAM/seldom-assoc"/>
</dbReference>
<comment type="subcellular location">
    <subcellularLocation>
        <location evidence="1">Cell membrane</location>
        <topology evidence="1">Multi-pass membrane protein</topology>
    </subcellularLocation>
</comment>
<dbReference type="InterPro" id="IPR029044">
    <property type="entry name" value="Nucleotide-diphossugar_trans"/>
</dbReference>
<evidence type="ECO:0000256" key="5">
    <source>
        <dbReference type="ARBA" id="ARBA00023136"/>
    </source>
</evidence>
<accession>A0A381RKQ1</accession>
<dbReference type="EMBL" id="UINC01002057">
    <property type="protein sequence ID" value="SUZ92420.1"/>
    <property type="molecule type" value="Genomic_DNA"/>
</dbReference>
<evidence type="ECO:0000256" key="2">
    <source>
        <dbReference type="ARBA" id="ARBA00022475"/>
    </source>
</evidence>
<feature type="transmembrane region" description="Helical" evidence="6">
    <location>
        <begin position="317"/>
        <end position="333"/>
    </location>
</feature>
<dbReference type="PANTHER" id="PTHR36529:SF1">
    <property type="entry name" value="GLYCOSYLTRANSFERASE"/>
    <property type="match status" value="1"/>
</dbReference>
<evidence type="ECO:0000256" key="6">
    <source>
        <dbReference type="SAM" id="Phobius"/>
    </source>
</evidence>
<protein>
    <submittedName>
        <fullName evidence="7">Uncharacterized protein</fullName>
    </submittedName>
</protein>
<dbReference type="InterPro" id="IPR022791">
    <property type="entry name" value="L-PG_synthase/AglD"/>
</dbReference>
<sequence length="590" mass="64460">MTPSNILAYLRRTLPFRTLVVLLGLGLFIFIVRQAGTTDIYSGIANVGWGFAVILALAGLRYTLRTLSWIHCFNGPRRLSFTQAFPAILAGDAVGNITPLGLLASEPTKVFLAADRSMVGTATAALAVENFLYSLSVGVMFVLGFGAALIQFEAPPALWIMGGATLVGLLVILTATHSILWKRVLVAEPALNWSARYLPQTNWLELWLSRLKAFEVRIHDLYPRSWTGVITLTLLYALFHIAAVAEVALALALITGDTPSWLDALLLETANRFITILFKFVPLRIGIDEAGTGAFAGLLAFGATVGVTLAIVRKARLVFWFAIGIACLTRHGLSMRTFIDTIKNESPLQLKQSSADAVIAIMARSPEADVHNIKTRLSGMVPNLRDRLDLYTAFLMDSVRPCHNLTGVSTCIAYTPEGGSTGLDQLGIHVDQFLEQQGKTLGDRERNLFHTLFEQGFQRVVIIGSDLPTLPSSHLTEALDQLKESGTMVIGPAEDGGYYLLGLTVPASTQALPDLFTNIRWSTPWTMDDTVAAAARCGLRVHTLRAWYDIDDEISLRRLRKELADPMNTVQAPATTTILNRLFGLAKSKP</sequence>
<evidence type="ECO:0000313" key="7">
    <source>
        <dbReference type="EMBL" id="SUZ92420.1"/>
    </source>
</evidence>
<keyword evidence="5 6" id="KW-0472">Membrane</keyword>
<organism evidence="7">
    <name type="scientific">marine metagenome</name>
    <dbReference type="NCBI Taxonomy" id="408172"/>
    <lineage>
        <taxon>unclassified sequences</taxon>
        <taxon>metagenomes</taxon>
        <taxon>ecological metagenomes</taxon>
    </lineage>
</organism>
<dbReference type="Pfam" id="PF09837">
    <property type="entry name" value="DUF2064"/>
    <property type="match status" value="1"/>
</dbReference>
<keyword evidence="4 6" id="KW-1133">Transmembrane helix</keyword>
<dbReference type="SUPFAM" id="SSF53448">
    <property type="entry name" value="Nucleotide-diphospho-sugar transferases"/>
    <property type="match status" value="1"/>
</dbReference>
<dbReference type="Pfam" id="PF03706">
    <property type="entry name" value="LPG_synthase_TM"/>
    <property type="match status" value="1"/>
</dbReference>
<feature type="transmembrane region" description="Helical" evidence="6">
    <location>
        <begin position="234"/>
        <end position="255"/>
    </location>
</feature>
<evidence type="ECO:0000256" key="4">
    <source>
        <dbReference type="ARBA" id="ARBA00022989"/>
    </source>
</evidence>
<evidence type="ECO:0000256" key="3">
    <source>
        <dbReference type="ARBA" id="ARBA00022692"/>
    </source>
</evidence>
<feature type="transmembrane region" description="Helical" evidence="6">
    <location>
        <begin position="131"/>
        <end position="152"/>
    </location>
</feature>
<proteinExistence type="predicted"/>
<keyword evidence="3 6" id="KW-0812">Transmembrane</keyword>
<keyword evidence="2" id="KW-1003">Cell membrane</keyword>
<dbReference type="NCBIfam" id="TIGR04282">
    <property type="entry name" value="glyco_like_cofC"/>
    <property type="match status" value="1"/>
</dbReference>
<dbReference type="Gene3D" id="3.90.550.10">
    <property type="entry name" value="Spore Coat Polysaccharide Biosynthesis Protein SpsA, Chain A"/>
    <property type="match status" value="1"/>
</dbReference>
<evidence type="ECO:0000256" key="1">
    <source>
        <dbReference type="ARBA" id="ARBA00004651"/>
    </source>
</evidence>
<dbReference type="AlphaFoldDB" id="A0A381RKQ1"/>
<reference evidence="7" key="1">
    <citation type="submission" date="2018-05" db="EMBL/GenBank/DDBJ databases">
        <authorList>
            <person name="Lanie J.A."/>
            <person name="Ng W.-L."/>
            <person name="Kazmierczak K.M."/>
            <person name="Andrzejewski T.M."/>
            <person name="Davidsen T.M."/>
            <person name="Wayne K.J."/>
            <person name="Tettelin H."/>
            <person name="Glass J.I."/>
            <person name="Rusch D."/>
            <person name="Podicherti R."/>
            <person name="Tsui H.-C.T."/>
            <person name="Winkler M.E."/>
        </authorList>
    </citation>
    <scope>NUCLEOTIDE SEQUENCE</scope>
</reference>
<dbReference type="PANTHER" id="PTHR36529">
    <property type="entry name" value="SLL1095 PROTEIN"/>
    <property type="match status" value="1"/>
</dbReference>
<feature type="transmembrane region" description="Helical" evidence="6">
    <location>
        <begin position="293"/>
        <end position="311"/>
    </location>
</feature>
<feature type="transmembrane region" description="Helical" evidence="6">
    <location>
        <begin position="14"/>
        <end position="34"/>
    </location>
</feature>